<protein>
    <submittedName>
        <fullName evidence="3">Cupredoxin domain-containing protein</fullName>
    </submittedName>
</protein>
<dbReference type="Proteomes" id="UP001350748">
    <property type="component" value="Unassembled WGS sequence"/>
</dbReference>
<dbReference type="RefSeq" id="WP_332081763.1">
    <property type="nucleotide sequence ID" value="NZ_JAZHYN010000023.1"/>
</dbReference>
<dbReference type="PANTHER" id="PTHR36507:SF1">
    <property type="entry name" value="BLL1555 PROTEIN"/>
    <property type="match status" value="1"/>
</dbReference>
<keyword evidence="1" id="KW-0732">Signal</keyword>
<feature type="signal peptide" evidence="1">
    <location>
        <begin position="1"/>
        <end position="24"/>
    </location>
</feature>
<evidence type="ECO:0000256" key="1">
    <source>
        <dbReference type="SAM" id="SignalP"/>
    </source>
</evidence>
<dbReference type="InterPro" id="IPR028096">
    <property type="entry name" value="EfeO_Cupredoxin"/>
</dbReference>
<dbReference type="PANTHER" id="PTHR36507">
    <property type="entry name" value="BLL1555 PROTEIN"/>
    <property type="match status" value="1"/>
</dbReference>
<accession>A0ABU7XJK9</accession>
<dbReference type="EMBL" id="JAZHYN010000023">
    <property type="protein sequence ID" value="MEF3366743.1"/>
    <property type="molecule type" value="Genomic_DNA"/>
</dbReference>
<feature type="domain" description="EfeO-type cupredoxin-like" evidence="2">
    <location>
        <begin position="14"/>
        <end position="103"/>
    </location>
</feature>
<dbReference type="Gene3D" id="2.60.40.420">
    <property type="entry name" value="Cupredoxins - blue copper proteins"/>
    <property type="match status" value="1"/>
</dbReference>
<evidence type="ECO:0000313" key="3">
    <source>
        <dbReference type="EMBL" id="MEF3366743.1"/>
    </source>
</evidence>
<proteinExistence type="predicted"/>
<sequence>MRSFAPRAGFSTFFALAGALSAPAGEGARITINDLDFTPATITVHVGDRVEWLNKDIVEHTATARDGAFDIATPKGRPASARMKAVGRVEYYCRLHPNMVGVINVVK</sequence>
<dbReference type="Pfam" id="PF13473">
    <property type="entry name" value="Cupredoxin_1"/>
    <property type="match status" value="1"/>
</dbReference>
<dbReference type="SUPFAM" id="SSF49503">
    <property type="entry name" value="Cupredoxins"/>
    <property type="match status" value="1"/>
</dbReference>
<comment type="caution">
    <text evidence="3">The sequence shown here is derived from an EMBL/GenBank/DDBJ whole genome shotgun (WGS) entry which is preliminary data.</text>
</comment>
<evidence type="ECO:0000313" key="4">
    <source>
        <dbReference type="Proteomes" id="UP001350748"/>
    </source>
</evidence>
<reference evidence="3 4" key="1">
    <citation type="submission" date="2024-02" db="EMBL/GenBank/DDBJ databases">
        <authorList>
            <person name="Grouzdev D."/>
        </authorList>
    </citation>
    <scope>NUCLEOTIDE SEQUENCE [LARGE SCALE GENOMIC DNA]</scope>
    <source>
        <strain evidence="3 4">9N</strain>
    </source>
</reference>
<dbReference type="InterPro" id="IPR008972">
    <property type="entry name" value="Cupredoxin"/>
</dbReference>
<organism evidence="3 4">
    <name type="scientific">Methylocystis borbori</name>
    <dbReference type="NCBI Taxonomy" id="3118750"/>
    <lineage>
        <taxon>Bacteria</taxon>
        <taxon>Pseudomonadati</taxon>
        <taxon>Pseudomonadota</taxon>
        <taxon>Alphaproteobacteria</taxon>
        <taxon>Hyphomicrobiales</taxon>
        <taxon>Methylocystaceae</taxon>
        <taxon>Methylocystis</taxon>
    </lineage>
</organism>
<keyword evidence="4" id="KW-1185">Reference proteome</keyword>
<name>A0ABU7XJK9_9HYPH</name>
<feature type="chain" id="PRO_5045845077" evidence="1">
    <location>
        <begin position="25"/>
        <end position="107"/>
    </location>
</feature>
<evidence type="ECO:0000259" key="2">
    <source>
        <dbReference type="Pfam" id="PF13473"/>
    </source>
</evidence>
<dbReference type="InterPro" id="IPR052721">
    <property type="entry name" value="ET_Amicyanin"/>
</dbReference>
<gene>
    <name evidence="3" type="ORF">V3H18_09380</name>
</gene>